<evidence type="ECO:0000313" key="3">
    <source>
        <dbReference type="EMBL" id="TDL14391.1"/>
    </source>
</evidence>
<organism evidence="3 4">
    <name type="scientific">Rickenella mellea</name>
    <dbReference type="NCBI Taxonomy" id="50990"/>
    <lineage>
        <taxon>Eukaryota</taxon>
        <taxon>Fungi</taxon>
        <taxon>Dikarya</taxon>
        <taxon>Basidiomycota</taxon>
        <taxon>Agaricomycotina</taxon>
        <taxon>Agaricomycetes</taxon>
        <taxon>Hymenochaetales</taxon>
        <taxon>Rickenellaceae</taxon>
        <taxon>Rickenella</taxon>
    </lineage>
</organism>
<protein>
    <submittedName>
        <fullName evidence="3">Uncharacterized protein</fullName>
    </submittedName>
</protein>
<name>A0A4Y7PHA9_9AGAM</name>
<proteinExistence type="predicted"/>
<sequence length="154" mass="17215">MVAAMVQNGCKWKKTHQFEISLAQARVSLLLTSPDQQTPQAAKALIRAFQRLTNARKSRNEHRDREGVARDSLAKLHDNIAAQEAVLGELENETADAQEIVDTLREEYVALRDVCHDPPGPGEQDSDSSDDVEESLEENVVLEDDRPAAERRVE</sequence>
<dbReference type="Proteomes" id="UP000294933">
    <property type="component" value="Unassembled WGS sequence"/>
</dbReference>
<dbReference type="AlphaFoldDB" id="A0A4Y7PHA9"/>
<feature type="coiled-coil region" evidence="1">
    <location>
        <begin position="73"/>
        <end position="107"/>
    </location>
</feature>
<keyword evidence="4" id="KW-1185">Reference proteome</keyword>
<accession>A0A4Y7PHA9</accession>
<evidence type="ECO:0000256" key="1">
    <source>
        <dbReference type="SAM" id="Coils"/>
    </source>
</evidence>
<feature type="compositionally biased region" description="Acidic residues" evidence="2">
    <location>
        <begin position="124"/>
        <end position="142"/>
    </location>
</feature>
<keyword evidence="1" id="KW-0175">Coiled coil</keyword>
<feature type="region of interest" description="Disordered" evidence="2">
    <location>
        <begin position="113"/>
        <end position="154"/>
    </location>
</feature>
<evidence type="ECO:0000256" key="2">
    <source>
        <dbReference type="SAM" id="MobiDB-lite"/>
    </source>
</evidence>
<feature type="compositionally biased region" description="Basic and acidic residues" evidence="2">
    <location>
        <begin position="143"/>
        <end position="154"/>
    </location>
</feature>
<reference evidence="3 4" key="1">
    <citation type="submission" date="2018-06" db="EMBL/GenBank/DDBJ databases">
        <title>A transcriptomic atlas of mushroom development highlights an independent origin of complex multicellularity.</title>
        <authorList>
            <consortium name="DOE Joint Genome Institute"/>
            <person name="Krizsan K."/>
            <person name="Almasi E."/>
            <person name="Merenyi Z."/>
            <person name="Sahu N."/>
            <person name="Viragh M."/>
            <person name="Koszo T."/>
            <person name="Mondo S."/>
            <person name="Kiss B."/>
            <person name="Balint B."/>
            <person name="Kues U."/>
            <person name="Barry K."/>
            <person name="Hegedus J.C."/>
            <person name="Henrissat B."/>
            <person name="Johnson J."/>
            <person name="Lipzen A."/>
            <person name="Ohm R."/>
            <person name="Nagy I."/>
            <person name="Pangilinan J."/>
            <person name="Yan J."/>
            <person name="Xiong Y."/>
            <person name="Grigoriev I.V."/>
            <person name="Hibbett D.S."/>
            <person name="Nagy L.G."/>
        </authorList>
    </citation>
    <scope>NUCLEOTIDE SEQUENCE [LARGE SCALE GENOMIC DNA]</scope>
    <source>
        <strain evidence="3 4">SZMC22713</strain>
    </source>
</reference>
<dbReference type="EMBL" id="ML170343">
    <property type="protein sequence ID" value="TDL14391.1"/>
    <property type="molecule type" value="Genomic_DNA"/>
</dbReference>
<evidence type="ECO:0000313" key="4">
    <source>
        <dbReference type="Proteomes" id="UP000294933"/>
    </source>
</evidence>
<dbReference type="VEuPathDB" id="FungiDB:BD410DRAFT_809763"/>
<gene>
    <name evidence="3" type="ORF">BD410DRAFT_809763</name>
</gene>